<dbReference type="AlphaFoldDB" id="B0DQ97"/>
<dbReference type="RefSeq" id="XP_001886141.1">
    <property type="nucleotide sequence ID" value="XM_001886106.1"/>
</dbReference>
<dbReference type="KEGG" id="lbc:LACBIDRAFT_331693"/>
<evidence type="ECO:0000313" key="2">
    <source>
        <dbReference type="EMBL" id="EDR03345.1"/>
    </source>
</evidence>
<dbReference type="GeneID" id="6081754"/>
<name>B0DQ97_LACBS</name>
<dbReference type="EMBL" id="DS547125">
    <property type="protein sequence ID" value="EDR03345.1"/>
    <property type="molecule type" value="Genomic_DNA"/>
</dbReference>
<evidence type="ECO:0000313" key="3">
    <source>
        <dbReference type="Proteomes" id="UP000001194"/>
    </source>
</evidence>
<evidence type="ECO:0000256" key="1">
    <source>
        <dbReference type="SAM" id="MobiDB-lite"/>
    </source>
</evidence>
<protein>
    <submittedName>
        <fullName evidence="2">Predicted protein</fullName>
    </submittedName>
</protein>
<proteinExistence type="predicted"/>
<feature type="region of interest" description="Disordered" evidence="1">
    <location>
        <begin position="134"/>
        <end position="154"/>
    </location>
</feature>
<sequence>MPTLNGSCPGSRRRYRPSPPWYAASRLTDASTTPRDQPPTAGHDRAALSPSTAPRPLRRRVTVQPPHGDMDANAQRPLPWFTVSVPSQPPVSVVAKAGMPNGYCTSCKDVSRLKFFCFLTGAIDIEVTQNYYQGTRDRKKSPNFDEETLRKHDPQHLLLPLKRPAATPPNLV</sequence>
<dbReference type="HOGENOM" id="CLU_1555517_0_0_1"/>
<reference evidence="2 3" key="1">
    <citation type="journal article" date="2008" name="Nature">
        <title>The genome of Laccaria bicolor provides insights into mycorrhizal symbiosis.</title>
        <authorList>
            <person name="Martin F."/>
            <person name="Aerts A."/>
            <person name="Ahren D."/>
            <person name="Brun A."/>
            <person name="Danchin E.G.J."/>
            <person name="Duchaussoy F."/>
            <person name="Gibon J."/>
            <person name="Kohler A."/>
            <person name="Lindquist E."/>
            <person name="Pereda V."/>
            <person name="Salamov A."/>
            <person name="Shapiro H.J."/>
            <person name="Wuyts J."/>
            <person name="Blaudez D."/>
            <person name="Buee M."/>
            <person name="Brokstein P."/>
            <person name="Canbaeck B."/>
            <person name="Cohen D."/>
            <person name="Courty P.E."/>
            <person name="Coutinho P.M."/>
            <person name="Delaruelle C."/>
            <person name="Detter J.C."/>
            <person name="Deveau A."/>
            <person name="DiFazio S."/>
            <person name="Duplessis S."/>
            <person name="Fraissinet-Tachet L."/>
            <person name="Lucic E."/>
            <person name="Frey-Klett P."/>
            <person name="Fourrey C."/>
            <person name="Feussner I."/>
            <person name="Gay G."/>
            <person name="Grimwood J."/>
            <person name="Hoegger P.J."/>
            <person name="Jain P."/>
            <person name="Kilaru S."/>
            <person name="Labbe J."/>
            <person name="Lin Y.C."/>
            <person name="Legue V."/>
            <person name="Le Tacon F."/>
            <person name="Marmeisse R."/>
            <person name="Melayah D."/>
            <person name="Montanini B."/>
            <person name="Muratet M."/>
            <person name="Nehls U."/>
            <person name="Niculita-Hirzel H."/>
            <person name="Oudot-Le Secq M.P."/>
            <person name="Peter M."/>
            <person name="Quesneville H."/>
            <person name="Rajashekar B."/>
            <person name="Reich M."/>
            <person name="Rouhier N."/>
            <person name="Schmutz J."/>
            <person name="Yin T."/>
            <person name="Chalot M."/>
            <person name="Henrissat B."/>
            <person name="Kuees U."/>
            <person name="Lucas S."/>
            <person name="Van de Peer Y."/>
            <person name="Podila G.K."/>
            <person name="Polle A."/>
            <person name="Pukkila P.J."/>
            <person name="Richardson P.M."/>
            <person name="Rouze P."/>
            <person name="Sanders I.R."/>
            <person name="Stajich J.E."/>
            <person name="Tunlid A."/>
            <person name="Tuskan G."/>
            <person name="Grigoriev I.V."/>
        </authorList>
    </citation>
    <scope>NUCLEOTIDE SEQUENCE [LARGE SCALE GENOMIC DNA]</scope>
    <source>
        <strain evidence="3">S238N-H82 / ATCC MYA-4686</strain>
    </source>
</reference>
<feature type="compositionally biased region" description="Basic and acidic residues" evidence="1">
    <location>
        <begin position="140"/>
        <end position="154"/>
    </location>
</feature>
<feature type="region of interest" description="Disordered" evidence="1">
    <location>
        <begin position="1"/>
        <end position="74"/>
    </location>
</feature>
<dbReference type="InParanoid" id="B0DQ97"/>
<organism evidence="3">
    <name type="scientific">Laccaria bicolor (strain S238N-H82 / ATCC MYA-4686)</name>
    <name type="common">Bicoloured deceiver</name>
    <name type="synonym">Laccaria laccata var. bicolor</name>
    <dbReference type="NCBI Taxonomy" id="486041"/>
    <lineage>
        <taxon>Eukaryota</taxon>
        <taxon>Fungi</taxon>
        <taxon>Dikarya</taxon>
        <taxon>Basidiomycota</taxon>
        <taxon>Agaricomycotina</taxon>
        <taxon>Agaricomycetes</taxon>
        <taxon>Agaricomycetidae</taxon>
        <taxon>Agaricales</taxon>
        <taxon>Agaricineae</taxon>
        <taxon>Hydnangiaceae</taxon>
        <taxon>Laccaria</taxon>
    </lineage>
</organism>
<accession>B0DQ97</accession>
<keyword evidence="3" id="KW-1185">Reference proteome</keyword>
<dbReference type="Proteomes" id="UP000001194">
    <property type="component" value="Unassembled WGS sequence"/>
</dbReference>
<gene>
    <name evidence="2" type="ORF">LACBIDRAFT_331693</name>
</gene>